<dbReference type="Proteomes" id="UP000316426">
    <property type="component" value="Chromosome"/>
</dbReference>
<protein>
    <submittedName>
        <fullName evidence="3">Tetrathionate reductase subunit B</fullName>
    </submittedName>
</protein>
<dbReference type="Gene3D" id="3.30.2070.10">
    <property type="entry name" value="Formate dehydrogenase/DMSO reductase"/>
    <property type="match status" value="1"/>
</dbReference>
<feature type="domain" description="4Fe-4S ferredoxin-type" evidence="2">
    <location>
        <begin position="881"/>
        <end position="912"/>
    </location>
</feature>
<evidence type="ECO:0000313" key="4">
    <source>
        <dbReference type="Proteomes" id="UP000316426"/>
    </source>
</evidence>
<dbReference type="AlphaFoldDB" id="A0A518KEU0"/>
<evidence type="ECO:0000256" key="1">
    <source>
        <dbReference type="SAM" id="MobiDB-lite"/>
    </source>
</evidence>
<dbReference type="EMBL" id="CP036349">
    <property type="protein sequence ID" value="QDV76306.1"/>
    <property type="molecule type" value="Genomic_DNA"/>
</dbReference>
<evidence type="ECO:0000313" key="3">
    <source>
        <dbReference type="EMBL" id="QDV76306.1"/>
    </source>
</evidence>
<proteinExistence type="predicted"/>
<dbReference type="RefSeq" id="WP_145116757.1">
    <property type="nucleotide sequence ID" value="NZ_CP036349.1"/>
</dbReference>
<dbReference type="InterPro" id="IPR009010">
    <property type="entry name" value="Asp_de-COase-like_dom_sf"/>
</dbReference>
<accession>A0A518KEU0</accession>
<feature type="domain" description="4Fe-4S ferredoxin-type" evidence="2">
    <location>
        <begin position="913"/>
        <end position="942"/>
    </location>
</feature>
<feature type="domain" description="4Fe-4S ferredoxin-type" evidence="2">
    <location>
        <begin position="815"/>
        <end position="845"/>
    </location>
</feature>
<dbReference type="CDD" id="cd02784">
    <property type="entry name" value="MopB_CT_PHLH"/>
    <property type="match status" value="1"/>
</dbReference>
<dbReference type="PANTHER" id="PTHR42783">
    <property type="entry name" value="GLUTAMATE SYNTHASE [NADPH] SMALL CHAIN"/>
    <property type="match status" value="1"/>
</dbReference>
<dbReference type="Gene3D" id="2.40.40.20">
    <property type="match status" value="1"/>
</dbReference>
<dbReference type="InterPro" id="IPR017896">
    <property type="entry name" value="4Fe4S_Fe-S-bd"/>
</dbReference>
<gene>
    <name evidence="3" type="primary">ttrB</name>
    <name evidence="3" type="ORF">Spa11_45360</name>
</gene>
<dbReference type="CDD" id="cd10551">
    <property type="entry name" value="PsrB"/>
    <property type="match status" value="1"/>
</dbReference>
<dbReference type="Gene3D" id="3.30.70.20">
    <property type="match status" value="2"/>
</dbReference>
<dbReference type="Gene3D" id="3.40.50.740">
    <property type="match status" value="1"/>
</dbReference>
<dbReference type="SUPFAM" id="SSF54862">
    <property type="entry name" value="4Fe-4S ferredoxins"/>
    <property type="match status" value="1"/>
</dbReference>
<dbReference type="Pfam" id="PF13247">
    <property type="entry name" value="Fer4_11"/>
    <property type="match status" value="1"/>
</dbReference>
<sequence length="1092" mass="118643">MTQATQEPSNPLAPASRVSPFWRSLDELQNTEQFQEFLAREFPQAASEFPEGVSRRRWMQLMSASFALAGAAGCRWETEKIAEFANRPEGYIPGTHQHYATNIHWAGAPRHLLVTKYDERPVKVEGNPDHPASLGAADGFTQAATLALYDPDRARSVIQRDGSATFTKDWTAFENFLDERVAELGDGAGLAILTPTIDSYAFYAALDSVQEKFPAAKFYKHDAISCENALAGAELAFGSRLRSHYKLTDAEGKPVAKVIATFDADLLHETPDASRIAREYADGRDPDGEMNRLWSVESFFTKTGAAADHRLPVKSSAIGALLVKLRDKVKELTAGDHEHGEPIEGEPTPEQFLDVLADDLAHNQGSSLVVVGPGQPAAVHALGHEINSLLGNLGKTVTFTEEPKPRVEVADAAALLEALGNESVNTLMVLDGNPAYDLPGFAAAIEKSQHTIRLGAYDDETSRVCHWSLPQTHPFEEWGDVIAWDGSVGVCQPMIEPLLGGRSVVELLAVLAGDKAPNAQQMVRDAVTAEVDLDEAAWNKVLHDGLAADSAAEVAEVGEANAAPEIAAPAEGDDAIEIVFVPSSSTYDGRLANSGWLQETPDFLTKLTWDNAALVAPATAKKLGLKQGKLATIKVGETSITAPVYVMPGQAKGSISIALGYGRTAAGRVGGLLDPQSGRPADGLYPEGIGGTWFPAAAEPVGVDVYPLRAAAKGGAATTGFIAEGVTIKSTGKDYLLVGTQDHHAIDALGLEAIGKRTGELIRTASQDFYTEHKDFAPSMSHEVMVHAGGENRPTEPLWDLQKYHTGDPNYAPAWGMTIDLNKCIGCNACMVACQAENNVPVVGKDQVHKGREMHWIRIDRYFRGTANPQDAADPANFDNPQIAHQPIACQHCETAPCEEVCPVAATVHDNEGLNVMVYNRCIGTRYCSNNCPYKVRRFNYFRYTKKLYEASNELMKLVMNPEVTVRSRGVMEKCTFCVQRISAARITAKNEGRPIRDGDVTTACQQACSTRAIEFGDLRDEKSRVHQTFKSDRAYGILTELMTNPRNKFLAKIRNPHPMLARPDLDPVLHHHGEGHGEEHGHEEHKVESHA</sequence>
<dbReference type="PANTHER" id="PTHR42783:SF3">
    <property type="entry name" value="GLUTAMATE SYNTHASE [NADPH] SMALL CHAIN-RELATED"/>
    <property type="match status" value="1"/>
</dbReference>
<name>A0A518KEU0_9BACT</name>
<keyword evidence="4" id="KW-1185">Reference proteome</keyword>
<evidence type="ECO:0000259" key="2">
    <source>
        <dbReference type="PROSITE" id="PS51379"/>
    </source>
</evidence>
<reference evidence="3 4" key="1">
    <citation type="submission" date="2019-02" db="EMBL/GenBank/DDBJ databases">
        <title>Deep-cultivation of Planctomycetes and their phenomic and genomic characterization uncovers novel biology.</title>
        <authorList>
            <person name="Wiegand S."/>
            <person name="Jogler M."/>
            <person name="Boedeker C."/>
            <person name="Pinto D."/>
            <person name="Vollmers J."/>
            <person name="Rivas-Marin E."/>
            <person name="Kohn T."/>
            <person name="Peeters S.H."/>
            <person name="Heuer A."/>
            <person name="Rast P."/>
            <person name="Oberbeckmann S."/>
            <person name="Bunk B."/>
            <person name="Jeske O."/>
            <person name="Meyerdierks A."/>
            <person name="Storesund J.E."/>
            <person name="Kallscheuer N."/>
            <person name="Luecker S."/>
            <person name="Lage O.M."/>
            <person name="Pohl T."/>
            <person name="Merkel B.J."/>
            <person name="Hornburger P."/>
            <person name="Mueller R.-W."/>
            <person name="Bruemmer F."/>
            <person name="Labrenz M."/>
            <person name="Spormann A.M."/>
            <person name="Op den Camp H."/>
            <person name="Overmann J."/>
            <person name="Amann R."/>
            <person name="Jetten M.S.M."/>
            <person name="Mascher T."/>
            <person name="Medema M.H."/>
            <person name="Devos D.P."/>
            <person name="Kaster A.-K."/>
            <person name="Ovreas L."/>
            <person name="Rohde M."/>
            <person name="Galperin M.Y."/>
            <person name="Jogler C."/>
        </authorList>
    </citation>
    <scope>NUCLEOTIDE SEQUENCE [LARGE SCALE GENOMIC DNA]</scope>
    <source>
        <strain evidence="3 4">Spa11</strain>
    </source>
</reference>
<dbReference type="KEGG" id="bmei:Spa11_45360"/>
<dbReference type="InterPro" id="IPR030948">
    <property type="entry name" value="TAT_var_transloc_signal_dom"/>
</dbReference>
<dbReference type="NCBIfam" id="TIGR04519">
    <property type="entry name" value="MoCo_extend_TAT"/>
    <property type="match status" value="1"/>
</dbReference>
<organism evidence="3 4">
    <name type="scientific">Botrimarina mediterranea</name>
    <dbReference type="NCBI Taxonomy" id="2528022"/>
    <lineage>
        <taxon>Bacteria</taxon>
        <taxon>Pseudomonadati</taxon>
        <taxon>Planctomycetota</taxon>
        <taxon>Planctomycetia</taxon>
        <taxon>Pirellulales</taxon>
        <taxon>Lacipirellulaceae</taxon>
        <taxon>Botrimarina</taxon>
    </lineage>
</organism>
<feature type="region of interest" description="Disordered" evidence="1">
    <location>
        <begin position="1066"/>
        <end position="1092"/>
    </location>
</feature>
<dbReference type="SUPFAM" id="SSF50692">
    <property type="entry name" value="ADC-like"/>
    <property type="match status" value="1"/>
</dbReference>
<dbReference type="PROSITE" id="PS51379">
    <property type="entry name" value="4FE4S_FER_2"/>
    <property type="match status" value="3"/>
</dbReference>
<dbReference type="SUPFAM" id="SSF53706">
    <property type="entry name" value="Formate dehydrogenase/DMSO reductase, domains 1-3"/>
    <property type="match status" value="1"/>
</dbReference>